<proteinExistence type="inferred from homology"/>
<dbReference type="EMBL" id="PGTM01000067">
    <property type="protein sequence ID" value="PJF36270.1"/>
    <property type="molecule type" value="Genomic_DNA"/>
</dbReference>
<dbReference type="SUPFAM" id="SSF49764">
    <property type="entry name" value="HSP20-like chaperones"/>
    <property type="match status" value="1"/>
</dbReference>
<reference evidence="4 5" key="1">
    <citation type="submission" date="2017-11" db="EMBL/GenBank/DDBJ databases">
        <title>Evolution of Phototrophy in the Chloroflexi Phylum Driven by Horizontal Gene Transfer.</title>
        <authorList>
            <person name="Ward L.M."/>
            <person name="Hemp J."/>
            <person name="Shih P.M."/>
            <person name="Mcglynn S.E."/>
            <person name="Fischer W."/>
        </authorList>
    </citation>
    <scope>NUCLEOTIDE SEQUENCE [LARGE SCALE GENOMIC DNA]</scope>
    <source>
        <strain evidence="4">JP3_13</strain>
    </source>
</reference>
<dbReference type="Gene3D" id="2.60.40.790">
    <property type="match status" value="1"/>
</dbReference>
<gene>
    <name evidence="4" type="ORF">CUN49_06370</name>
</gene>
<dbReference type="InterPro" id="IPR031107">
    <property type="entry name" value="Small_HSP"/>
</dbReference>
<evidence type="ECO:0000313" key="4">
    <source>
        <dbReference type="EMBL" id="PJF36270.1"/>
    </source>
</evidence>
<feature type="domain" description="SHSP" evidence="3">
    <location>
        <begin position="31"/>
        <end position="130"/>
    </location>
</feature>
<dbReference type="Proteomes" id="UP000229681">
    <property type="component" value="Unassembled WGS sequence"/>
</dbReference>
<organism evidence="4 5">
    <name type="scientific">Candidatus Thermofonsia Clade 1 bacterium</name>
    <dbReference type="NCBI Taxonomy" id="2364210"/>
    <lineage>
        <taxon>Bacteria</taxon>
        <taxon>Bacillati</taxon>
        <taxon>Chloroflexota</taxon>
        <taxon>Candidatus Thermofontia</taxon>
        <taxon>Candidatus Thermofonsia Clade 1</taxon>
    </lineage>
</organism>
<name>A0A2M8PFD8_9CHLR</name>
<protein>
    <recommendedName>
        <fullName evidence="3">SHSP domain-containing protein</fullName>
    </recommendedName>
</protein>
<dbReference type="CDD" id="cd06464">
    <property type="entry name" value="ACD_sHsps-like"/>
    <property type="match status" value="1"/>
</dbReference>
<comment type="similarity">
    <text evidence="1 2">Belongs to the small heat shock protein (HSP20) family.</text>
</comment>
<comment type="caution">
    <text evidence="4">The sequence shown here is derived from an EMBL/GenBank/DDBJ whole genome shotgun (WGS) entry which is preliminary data.</text>
</comment>
<dbReference type="PROSITE" id="PS01031">
    <property type="entry name" value="SHSP"/>
    <property type="match status" value="1"/>
</dbReference>
<evidence type="ECO:0000259" key="3">
    <source>
        <dbReference type="PROSITE" id="PS01031"/>
    </source>
</evidence>
<dbReference type="Pfam" id="PF00011">
    <property type="entry name" value="HSP20"/>
    <property type="match status" value="1"/>
</dbReference>
<accession>A0A2M8PFD8</accession>
<dbReference type="InterPro" id="IPR002068">
    <property type="entry name" value="A-crystallin/Hsp20_dom"/>
</dbReference>
<evidence type="ECO:0000256" key="1">
    <source>
        <dbReference type="PROSITE-ProRule" id="PRU00285"/>
    </source>
</evidence>
<dbReference type="InterPro" id="IPR008978">
    <property type="entry name" value="HSP20-like_chaperone"/>
</dbReference>
<dbReference type="PANTHER" id="PTHR11527">
    <property type="entry name" value="HEAT-SHOCK PROTEIN 20 FAMILY MEMBER"/>
    <property type="match status" value="1"/>
</dbReference>
<dbReference type="AlphaFoldDB" id="A0A2M8PFD8"/>
<sequence>MTSINRWNPVRELLSIRDEMDRIFNERFFRTENRPMLLPIDAYMTDEALVLVADVPGLKPEDISITFEGDTLTIRGEYKANGENRNYLLRERMVGKFERILTINTPVDSSKIEAEFENGTLTLTLPKAEA</sequence>
<feature type="non-terminal residue" evidence="4">
    <location>
        <position position="130"/>
    </location>
</feature>
<evidence type="ECO:0000313" key="5">
    <source>
        <dbReference type="Proteomes" id="UP000229681"/>
    </source>
</evidence>
<evidence type="ECO:0000256" key="2">
    <source>
        <dbReference type="RuleBase" id="RU003616"/>
    </source>
</evidence>